<keyword evidence="15" id="KW-0411">Iron-sulfur</keyword>
<comment type="caution">
    <text evidence="20">The sequence shown here is derived from an EMBL/GenBank/DDBJ whole genome shotgun (WGS) entry which is preliminary data.</text>
</comment>
<reference evidence="20" key="2">
    <citation type="submission" date="2020-09" db="EMBL/GenBank/DDBJ databases">
        <authorList>
            <person name="Sun Q."/>
            <person name="Ohkuma M."/>
        </authorList>
    </citation>
    <scope>NUCLEOTIDE SEQUENCE</scope>
    <source>
        <strain evidence="20">JCM 19831</strain>
    </source>
</reference>
<feature type="transmembrane region" description="Helical" evidence="18">
    <location>
        <begin position="55"/>
        <end position="71"/>
    </location>
</feature>
<dbReference type="Pfam" id="PF02518">
    <property type="entry name" value="HATPase_c"/>
    <property type="match status" value="1"/>
</dbReference>
<dbReference type="Pfam" id="PF23539">
    <property type="entry name" value="DUF7134"/>
    <property type="match status" value="1"/>
</dbReference>
<dbReference type="InterPro" id="IPR036890">
    <property type="entry name" value="HATPase_C_sf"/>
</dbReference>
<keyword evidence="8" id="KW-0597">Phosphoprotein</keyword>
<feature type="domain" description="Histidine kinase/HSP90-like ATPase" evidence="19">
    <location>
        <begin position="315"/>
        <end position="408"/>
    </location>
</feature>
<dbReference type="GO" id="GO:0051539">
    <property type="term" value="F:4 iron, 4 sulfur cluster binding"/>
    <property type="evidence" value="ECO:0007669"/>
    <property type="project" value="UniProtKB-KW"/>
</dbReference>
<dbReference type="GO" id="GO:0005737">
    <property type="term" value="C:cytoplasm"/>
    <property type="evidence" value="ECO:0007669"/>
    <property type="project" value="UniProtKB-SubCell"/>
</dbReference>
<evidence type="ECO:0000313" key="20">
    <source>
        <dbReference type="EMBL" id="GGM85412.1"/>
    </source>
</evidence>
<dbReference type="PANTHER" id="PTHR24421">
    <property type="entry name" value="NITRATE/NITRITE SENSOR PROTEIN NARX-RELATED"/>
    <property type="match status" value="1"/>
</dbReference>
<dbReference type="PANTHER" id="PTHR24421:SF10">
    <property type="entry name" value="NITRATE_NITRITE SENSOR PROTEIN NARQ"/>
    <property type="match status" value="1"/>
</dbReference>
<comment type="function">
    <text evidence="16">Member of the two-component regulatory system NreB/NreC involved in the control of dissimilatory nitrate/nitrite reduction in response to oxygen. NreB functions as a direct oxygen sensor histidine kinase which is autophosphorylated, in the absence of oxygen, probably at the conserved histidine residue, and transfers its phosphate group probably to a conserved aspartate residue of NreC. NreB/NreC activates the expression of the nitrate (narGHJI) and nitrite (nir) reductase operons, as well as the putative nitrate transporter gene narT.</text>
</comment>
<evidence type="ECO:0000256" key="3">
    <source>
        <dbReference type="ARBA" id="ARBA00004496"/>
    </source>
</evidence>
<protein>
    <recommendedName>
        <fullName evidence="5">Oxygen sensor histidine kinase NreB</fullName>
        <ecNumber evidence="4">2.7.13.3</ecNumber>
    </recommendedName>
    <alternativeName>
        <fullName evidence="17">Nitrogen regulation protein B</fullName>
    </alternativeName>
</protein>
<evidence type="ECO:0000256" key="11">
    <source>
        <dbReference type="ARBA" id="ARBA00022777"/>
    </source>
</evidence>
<comment type="cofactor">
    <cofactor evidence="2">
        <name>[4Fe-4S] cluster</name>
        <dbReference type="ChEBI" id="CHEBI:49883"/>
    </cofactor>
</comment>
<evidence type="ECO:0000256" key="14">
    <source>
        <dbReference type="ARBA" id="ARBA00023012"/>
    </source>
</evidence>
<evidence type="ECO:0000256" key="1">
    <source>
        <dbReference type="ARBA" id="ARBA00000085"/>
    </source>
</evidence>
<keyword evidence="12" id="KW-0067">ATP-binding</keyword>
<dbReference type="EMBL" id="BMPI01000101">
    <property type="protein sequence ID" value="GGM85412.1"/>
    <property type="molecule type" value="Genomic_DNA"/>
</dbReference>
<name>A0A917UFE5_9ACTN</name>
<dbReference type="EC" id="2.7.13.3" evidence="4"/>
<keyword evidence="7" id="KW-0963">Cytoplasm</keyword>
<dbReference type="Gene3D" id="3.30.565.10">
    <property type="entry name" value="Histidine kinase-like ATPase, C-terminal domain"/>
    <property type="match status" value="1"/>
</dbReference>
<dbReference type="GO" id="GO:0046983">
    <property type="term" value="F:protein dimerization activity"/>
    <property type="evidence" value="ECO:0007669"/>
    <property type="project" value="InterPro"/>
</dbReference>
<dbReference type="SUPFAM" id="SSF55874">
    <property type="entry name" value="ATPase domain of HSP90 chaperone/DNA topoisomerase II/histidine kinase"/>
    <property type="match status" value="1"/>
</dbReference>
<feature type="transmembrane region" description="Helical" evidence="18">
    <location>
        <begin position="149"/>
        <end position="168"/>
    </location>
</feature>
<dbReference type="Proteomes" id="UP000642070">
    <property type="component" value="Unassembled WGS sequence"/>
</dbReference>
<dbReference type="AlphaFoldDB" id="A0A917UFE5"/>
<comment type="subcellular location">
    <subcellularLocation>
        <location evidence="3">Cytoplasm</location>
    </subcellularLocation>
</comment>
<proteinExistence type="predicted"/>
<dbReference type="InterPro" id="IPR003594">
    <property type="entry name" value="HATPase_dom"/>
</dbReference>
<evidence type="ECO:0000256" key="17">
    <source>
        <dbReference type="ARBA" id="ARBA00030800"/>
    </source>
</evidence>
<evidence type="ECO:0000256" key="12">
    <source>
        <dbReference type="ARBA" id="ARBA00022840"/>
    </source>
</evidence>
<feature type="transmembrane region" description="Helical" evidence="18">
    <location>
        <begin position="31"/>
        <end position="49"/>
    </location>
</feature>
<evidence type="ECO:0000256" key="2">
    <source>
        <dbReference type="ARBA" id="ARBA00001966"/>
    </source>
</evidence>
<evidence type="ECO:0000256" key="8">
    <source>
        <dbReference type="ARBA" id="ARBA00022553"/>
    </source>
</evidence>
<evidence type="ECO:0000256" key="15">
    <source>
        <dbReference type="ARBA" id="ARBA00023014"/>
    </source>
</evidence>
<dbReference type="Gene3D" id="1.20.5.1930">
    <property type="match status" value="1"/>
</dbReference>
<evidence type="ECO:0000259" key="19">
    <source>
        <dbReference type="SMART" id="SM00387"/>
    </source>
</evidence>
<evidence type="ECO:0000313" key="21">
    <source>
        <dbReference type="Proteomes" id="UP000642070"/>
    </source>
</evidence>
<dbReference type="GO" id="GO:0005524">
    <property type="term" value="F:ATP binding"/>
    <property type="evidence" value="ECO:0007669"/>
    <property type="project" value="UniProtKB-KW"/>
</dbReference>
<keyword evidence="18" id="KW-1133">Transmembrane helix</keyword>
<evidence type="ECO:0000256" key="4">
    <source>
        <dbReference type="ARBA" id="ARBA00012438"/>
    </source>
</evidence>
<evidence type="ECO:0000256" key="10">
    <source>
        <dbReference type="ARBA" id="ARBA00022741"/>
    </source>
</evidence>
<dbReference type="Pfam" id="PF07730">
    <property type="entry name" value="HisKA_3"/>
    <property type="match status" value="1"/>
</dbReference>
<dbReference type="GO" id="GO:0000155">
    <property type="term" value="F:phosphorelay sensor kinase activity"/>
    <property type="evidence" value="ECO:0007669"/>
    <property type="project" value="InterPro"/>
</dbReference>
<dbReference type="InterPro" id="IPR055558">
    <property type="entry name" value="DUF7134"/>
</dbReference>
<keyword evidence="9" id="KW-0808">Transferase</keyword>
<dbReference type="GO" id="GO:0016020">
    <property type="term" value="C:membrane"/>
    <property type="evidence" value="ECO:0007669"/>
    <property type="project" value="InterPro"/>
</dbReference>
<sequence length="408" mass="42047">MGPGGIYRRGMALVDATPGERLVAWLRARALAVDCAMAIGLAAACAVVGLMTRAGAGYLTLSLLLLAPLAVRRVRPELCLVAVAAVTLVQWLTVGGSSGALPADVAVPIAVHAAAAYGRVWAGRAGLAVVLVEAVLAGVMLPLLPSPAWAHLLVGAFFASSGLAAWAIGSLQRVRRRQVDALAEQARLLEIERDQQARLAVLGERTRIAREIHDVVGHSLAVVIAQADGGRYAATAEAAAAALVAIGEHARRALSETRRALGVLRDGDESAGRPDGFAAHQAGVDDLPGLVERIRAGGLAVRLTLDLPPAGMEPGLSLAAYRIVQEGLTNVMKHAGSDACAEVAVRWGRRLLEIDVLDNGRGPAFASSGAGYGLAGMRERVGAYGGTVTLAARPGGGAALRARIPVLR</sequence>
<organism evidence="20 21">
    <name type="scientific">Dactylosporangium sucinum</name>
    <dbReference type="NCBI Taxonomy" id="1424081"/>
    <lineage>
        <taxon>Bacteria</taxon>
        <taxon>Bacillati</taxon>
        <taxon>Actinomycetota</taxon>
        <taxon>Actinomycetes</taxon>
        <taxon>Micromonosporales</taxon>
        <taxon>Micromonosporaceae</taxon>
        <taxon>Dactylosporangium</taxon>
    </lineage>
</organism>
<evidence type="ECO:0000256" key="18">
    <source>
        <dbReference type="SAM" id="Phobius"/>
    </source>
</evidence>
<comment type="catalytic activity">
    <reaction evidence="1">
        <text>ATP + protein L-histidine = ADP + protein N-phospho-L-histidine.</text>
        <dbReference type="EC" id="2.7.13.3"/>
    </reaction>
</comment>
<dbReference type="InterPro" id="IPR050482">
    <property type="entry name" value="Sensor_HK_TwoCompSys"/>
</dbReference>
<keyword evidence="18" id="KW-0472">Membrane</keyword>
<accession>A0A917UFE5</accession>
<feature type="transmembrane region" description="Helical" evidence="18">
    <location>
        <begin position="78"/>
        <end position="94"/>
    </location>
</feature>
<evidence type="ECO:0000256" key="6">
    <source>
        <dbReference type="ARBA" id="ARBA00022485"/>
    </source>
</evidence>
<dbReference type="CDD" id="cd16917">
    <property type="entry name" value="HATPase_UhpB-NarQ-NarX-like"/>
    <property type="match status" value="1"/>
</dbReference>
<keyword evidence="11 20" id="KW-0418">Kinase</keyword>
<dbReference type="SMART" id="SM00387">
    <property type="entry name" value="HATPase_c"/>
    <property type="match status" value="1"/>
</dbReference>
<evidence type="ECO:0000256" key="16">
    <source>
        <dbReference type="ARBA" id="ARBA00024827"/>
    </source>
</evidence>
<dbReference type="InterPro" id="IPR011712">
    <property type="entry name" value="Sig_transdc_His_kin_sub3_dim/P"/>
</dbReference>
<reference evidence="20" key="1">
    <citation type="journal article" date="2014" name="Int. J. Syst. Evol. Microbiol.">
        <title>Complete genome sequence of Corynebacterium casei LMG S-19264T (=DSM 44701T), isolated from a smear-ripened cheese.</title>
        <authorList>
            <consortium name="US DOE Joint Genome Institute (JGI-PGF)"/>
            <person name="Walter F."/>
            <person name="Albersmeier A."/>
            <person name="Kalinowski J."/>
            <person name="Ruckert C."/>
        </authorList>
    </citation>
    <scope>NUCLEOTIDE SEQUENCE</scope>
    <source>
        <strain evidence="20">JCM 19831</strain>
    </source>
</reference>
<feature type="transmembrane region" description="Helical" evidence="18">
    <location>
        <begin position="125"/>
        <end position="143"/>
    </location>
</feature>
<keyword evidence="21" id="KW-1185">Reference proteome</keyword>
<evidence type="ECO:0000256" key="5">
    <source>
        <dbReference type="ARBA" id="ARBA00017322"/>
    </source>
</evidence>
<keyword evidence="18" id="KW-0812">Transmembrane</keyword>
<keyword evidence="6" id="KW-0004">4Fe-4S</keyword>
<gene>
    <name evidence="20" type="ORF">GCM10007977_103970</name>
</gene>
<evidence type="ECO:0000256" key="9">
    <source>
        <dbReference type="ARBA" id="ARBA00022679"/>
    </source>
</evidence>
<dbReference type="InterPro" id="IPR004358">
    <property type="entry name" value="Sig_transdc_His_kin-like_C"/>
</dbReference>
<keyword evidence="13" id="KW-0408">Iron</keyword>
<dbReference type="PRINTS" id="PR00344">
    <property type="entry name" value="BCTRLSENSOR"/>
</dbReference>
<keyword evidence="14" id="KW-0902">Two-component regulatory system</keyword>
<evidence type="ECO:0000256" key="13">
    <source>
        <dbReference type="ARBA" id="ARBA00023004"/>
    </source>
</evidence>
<keyword evidence="15" id="KW-0479">Metal-binding</keyword>
<keyword evidence="10" id="KW-0547">Nucleotide-binding</keyword>
<evidence type="ECO:0000256" key="7">
    <source>
        <dbReference type="ARBA" id="ARBA00022490"/>
    </source>
</evidence>